<comment type="caution">
    <text evidence="1">The sequence shown here is derived from an EMBL/GenBank/DDBJ whole genome shotgun (WGS) entry which is preliminary data.</text>
</comment>
<gene>
    <name evidence="1" type="ORF">BUL40_13020</name>
</gene>
<dbReference type="PROSITE" id="PS51257">
    <property type="entry name" value="PROKAR_LIPOPROTEIN"/>
    <property type="match status" value="1"/>
</dbReference>
<dbReference type="Proteomes" id="UP000191680">
    <property type="component" value="Unassembled WGS sequence"/>
</dbReference>
<sequence>MRTIHKLLFASILSIGFSCTNNDADTALTFSNPSSFKMEDKPVVIAKDSLKLKVQSGFYPLFLVDKDTLAYQEIDVDTDGKKDHYFILANFEPKEKIQVTLKQTKEKPKFPKRTSVRFGKRDNANEAVSARTSDSFYKTEVPKALGYQPYQTDGPTWENDKVGFRHYFDGRNAKDLFGKKTAAISPETVGLDSLGKVIDNYHVMEPWGRDILAVGNSVGLGGYGLMVKDSLLRLGITVTDTINNVEKTSFKILDEGPVYSSLQLSYLNWQAAGWPYTVYEKTSIWPGMYGYKNQVLFNNLRGDETLAIGLVNINTDKSVQQVNVGDKYTVLYTHDKQTYDKVWWLGMAIIVPTKDFLGIKEAPKEGNFSNSFLAQMKIKNGIPLTYYAVAGWELSNPNFTSEDAFKAYLEELVLTLTYEIQVEIN</sequence>
<dbReference type="RefSeq" id="WP_080319604.1">
    <property type="nucleotide sequence ID" value="NZ_MTBC01000009.1"/>
</dbReference>
<evidence type="ECO:0000313" key="1">
    <source>
        <dbReference type="EMBL" id="OQD42024.1"/>
    </source>
</evidence>
<dbReference type="AlphaFoldDB" id="A0A1V6LPA5"/>
<keyword evidence="2" id="KW-1185">Reference proteome</keyword>
<organism evidence="1 2">
    <name type="scientific">Croceivirga radicis</name>
    <dbReference type="NCBI Taxonomy" id="1929488"/>
    <lineage>
        <taxon>Bacteria</taxon>
        <taxon>Pseudomonadati</taxon>
        <taxon>Bacteroidota</taxon>
        <taxon>Flavobacteriia</taxon>
        <taxon>Flavobacteriales</taxon>
        <taxon>Flavobacteriaceae</taxon>
        <taxon>Croceivirga</taxon>
    </lineage>
</organism>
<protein>
    <submittedName>
        <fullName evidence="1">DUF4861 domain-containing protein</fullName>
    </submittedName>
</protein>
<name>A0A1V6LPA5_9FLAO</name>
<reference evidence="1 2" key="1">
    <citation type="submission" date="2016-12" db="EMBL/GenBank/DDBJ databases">
        <authorList>
            <person name="Song W.-J."/>
            <person name="Kurnit D.M."/>
        </authorList>
    </citation>
    <scope>NUCLEOTIDE SEQUENCE [LARGE SCALE GENOMIC DNA]</scope>
    <source>
        <strain evidence="1 2">HSG9</strain>
    </source>
</reference>
<dbReference type="Pfam" id="PF16153">
    <property type="entry name" value="DUF4861"/>
    <property type="match status" value="1"/>
</dbReference>
<proteinExistence type="predicted"/>
<dbReference type="EMBL" id="MTBC01000009">
    <property type="protein sequence ID" value="OQD42024.1"/>
    <property type="molecule type" value="Genomic_DNA"/>
</dbReference>
<accession>A0A1V6LPA5</accession>
<dbReference type="InterPro" id="IPR032342">
    <property type="entry name" value="DUF4861"/>
</dbReference>
<dbReference type="OrthoDB" id="846806at2"/>
<evidence type="ECO:0000313" key="2">
    <source>
        <dbReference type="Proteomes" id="UP000191680"/>
    </source>
</evidence>